<protein>
    <recommendedName>
        <fullName evidence="2">VanZ-like domain-containing protein</fullName>
    </recommendedName>
</protein>
<evidence type="ECO:0000259" key="2">
    <source>
        <dbReference type="Pfam" id="PF04892"/>
    </source>
</evidence>
<gene>
    <name evidence="3" type="ORF">COX77_04420</name>
</gene>
<evidence type="ECO:0000313" key="3">
    <source>
        <dbReference type="EMBL" id="PIZ98484.1"/>
    </source>
</evidence>
<dbReference type="NCBIfam" id="NF037970">
    <property type="entry name" value="vanZ_1"/>
    <property type="match status" value="1"/>
</dbReference>
<dbReference type="AlphaFoldDB" id="A0A2M7VDK4"/>
<evidence type="ECO:0000256" key="1">
    <source>
        <dbReference type="SAM" id="Phobius"/>
    </source>
</evidence>
<name>A0A2M7VDK4_9BACT</name>
<feature type="transmembrane region" description="Helical" evidence="1">
    <location>
        <begin position="46"/>
        <end position="67"/>
    </location>
</feature>
<proteinExistence type="predicted"/>
<keyword evidence="1" id="KW-0812">Transmembrane</keyword>
<feature type="transmembrane region" description="Helical" evidence="1">
    <location>
        <begin position="7"/>
        <end position="26"/>
    </location>
</feature>
<feature type="transmembrane region" description="Helical" evidence="1">
    <location>
        <begin position="105"/>
        <end position="126"/>
    </location>
</feature>
<feature type="transmembrane region" description="Helical" evidence="1">
    <location>
        <begin position="74"/>
        <end position="93"/>
    </location>
</feature>
<sequence>MKNNLWYIIKYGFFVLMWLTIIWFLSDQSNLALPLSSFWDLIIRKMAHWFFYTVLGLLLVKLITGYVSWSVDNYHRYLLLVMIFFLGVSLAAFDEIHQSFVVGRVASIWDVLIDSCGLFFGICWGARLQTNRLRHSIRVFLTK</sequence>
<feature type="domain" description="VanZ-like" evidence="2">
    <location>
        <begin position="14"/>
        <end position="122"/>
    </location>
</feature>
<dbReference type="EMBL" id="PFPO01000085">
    <property type="protein sequence ID" value="PIZ98484.1"/>
    <property type="molecule type" value="Genomic_DNA"/>
</dbReference>
<evidence type="ECO:0000313" key="4">
    <source>
        <dbReference type="Proteomes" id="UP000230405"/>
    </source>
</evidence>
<dbReference type="Pfam" id="PF04892">
    <property type="entry name" value="VanZ"/>
    <property type="match status" value="1"/>
</dbReference>
<comment type="caution">
    <text evidence="3">The sequence shown here is derived from an EMBL/GenBank/DDBJ whole genome shotgun (WGS) entry which is preliminary data.</text>
</comment>
<dbReference type="Proteomes" id="UP000230405">
    <property type="component" value="Unassembled WGS sequence"/>
</dbReference>
<organism evidence="3 4">
    <name type="scientific">Candidatus Komeilibacteria bacterium CG_4_10_14_0_2_um_filter_37_10</name>
    <dbReference type="NCBI Taxonomy" id="1974470"/>
    <lineage>
        <taxon>Bacteria</taxon>
        <taxon>Candidatus Komeiliibacteriota</taxon>
    </lineage>
</organism>
<dbReference type="InterPro" id="IPR006976">
    <property type="entry name" value="VanZ-like"/>
</dbReference>
<reference evidence="4" key="1">
    <citation type="submission" date="2017-09" db="EMBL/GenBank/DDBJ databases">
        <title>Depth-based differentiation of microbial function through sediment-hosted aquifers and enrichment of novel symbionts in the deep terrestrial subsurface.</title>
        <authorList>
            <person name="Probst A.J."/>
            <person name="Ladd B."/>
            <person name="Jarett J.K."/>
            <person name="Geller-Mcgrath D.E."/>
            <person name="Sieber C.M.K."/>
            <person name="Emerson J.B."/>
            <person name="Anantharaman K."/>
            <person name="Thomas B.C."/>
            <person name="Malmstrom R."/>
            <person name="Stieglmeier M."/>
            <person name="Klingl A."/>
            <person name="Woyke T."/>
            <person name="Ryan C.M."/>
            <person name="Banfield J.F."/>
        </authorList>
    </citation>
    <scope>NUCLEOTIDE SEQUENCE [LARGE SCALE GENOMIC DNA]</scope>
</reference>
<keyword evidence="1" id="KW-0472">Membrane</keyword>
<accession>A0A2M7VDK4</accession>
<keyword evidence="1" id="KW-1133">Transmembrane helix</keyword>